<sequence length="87" mass="9367">MMGSPLARATDAPGKGWHWGLEAHHSQLPRGNRVHVGTIGSLAEVLTGPSHTSDGSMNLFGALRRSMATTGYSDLKEFQRVEVVIQP</sequence>
<accession>A0A6J6YRP3</accession>
<gene>
    <name evidence="1" type="ORF">UFOPK3120_00604</name>
</gene>
<dbReference type="SUPFAM" id="SSF51412">
    <property type="entry name" value="Inosine monophosphate dehydrogenase (IMPDH)"/>
    <property type="match status" value="1"/>
</dbReference>
<reference evidence="1" key="1">
    <citation type="submission" date="2020-05" db="EMBL/GenBank/DDBJ databases">
        <authorList>
            <person name="Chiriac C."/>
            <person name="Salcher M."/>
            <person name="Ghai R."/>
            <person name="Kavagutti S V."/>
        </authorList>
    </citation>
    <scope>NUCLEOTIDE SEQUENCE</scope>
</reference>
<dbReference type="EMBL" id="CAFAAW010000060">
    <property type="protein sequence ID" value="CAB4811205.1"/>
    <property type="molecule type" value="Genomic_DNA"/>
</dbReference>
<organism evidence="1">
    <name type="scientific">freshwater metagenome</name>
    <dbReference type="NCBI Taxonomy" id="449393"/>
    <lineage>
        <taxon>unclassified sequences</taxon>
        <taxon>metagenomes</taxon>
        <taxon>ecological metagenomes</taxon>
    </lineage>
</organism>
<protein>
    <submittedName>
        <fullName evidence="1">Unannotated protein</fullName>
    </submittedName>
</protein>
<proteinExistence type="predicted"/>
<evidence type="ECO:0000313" key="1">
    <source>
        <dbReference type="EMBL" id="CAB4811205.1"/>
    </source>
</evidence>
<name>A0A6J6YRP3_9ZZZZ</name>
<dbReference type="AlphaFoldDB" id="A0A6J6YRP3"/>
<dbReference type="Gene3D" id="3.20.20.70">
    <property type="entry name" value="Aldolase class I"/>
    <property type="match status" value="1"/>
</dbReference>
<dbReference type="InterPro" id="IPR013785">
    <property type="entry name" value="Aldolase_TIM"/>
</dbReference>